<keyword evidence="1" id="KW-1133">Transmembrane helix</keyword>
<accession>A0AAD6Q9X6</accession>
<evidence type="ECO:0000313" key="3">
    <source>
        <dbReference type="Proteomes" id="UP001164929"/>
    </source>
</evidence>
<keyword evidence="1" id="KW-0812">Transmembrane</keyword>
<keyword evidence="3" id="KW-1185">Reference proteome</keyword>
<evidence type="ECO:0000313" key="2">
    <source>
        <dbReference type="EMBL" id="KAJ6983255.1"/>
    </source>
</evidence>
<keyword evidence="1" id="KW-0472">Membrane</keyword>
<reference evidence="2" key="1">
    <citation type="journal article" date="2023" name="Mol. Ecol. Resour.">
        <title>Chromosome-level genome assembly of a triploid poplar Populus alba 'Berolinensis'.</title>
        <authorList>
            <person name="Chen S."/>
            <person name="Yu Y."/>
            <person name="Wang X."/>
            <person name="Wang S."/>
            <person name="Zhang T."/>
            <person name="Zhou Y."/>
            <person name="He R."/>
            <person name="Meng N."/>
            <person name="Wang Y."/>
            <person name="Liu W."/>
            <person name="Liu Z."/>
            <person name="Liu J."/>
            <person name="Guo Q."/>
            <person name="Huang H."/>
            <person name="Sederoff R.R."/>
            <person name="Wang G."/>
            <person name="Qu G."/>
            <person name="Chen S."/>
        </authorList>
    </citation>
    <scope>NUCLEOTIDE SEQUENCE</scope>
    <source>
        <strain evidence="2">SC-2020</strain>
    </source>
</reference>
<organism evidence="2 3">
    <name type="scientific">Populus alba x Populus x berolinensis</name>
    <dbReference type="NCBI Taxonomy" id="444605"/>
    <lineage>
        <taxon>Eukaryota</taxon>
        <taxon>Viridiplantae</taxon>
        <taxon>Streptophyta</taxon>
        <taxon>Embryophyta</taxon>
        <taxon>Tracheophyta</taxon>
        <taxon>Spermatophyta</taxon>
        <taxon>Magnoliopsida</taxon>
        <taxon>eudicotyledons</taxon>
        <taxon>Gunneridae</taxon>
        <taxon>Pentapetalae</taxon>
        <taxon>rosids</taxon>
        <taxon>fabids</taxon>
        <taxon>Malpighiales</taxon>
        <taxon>Salicaceae</taxon>
        <taxon>Saliceae</taxon>
        <taxon>Populus</taxon>
    </lineage>
</organism>
<name>A0AAD6Q9X6_9ROSI</name>
<evidence type="ECO:0000256" key="1">
    <source>
        <dbReference type="SAM" id="Phobius"/>
    </source>
</evidence>
<comment type="caution">
    <text evidence="2">The sequence shown here is derived from an EMBL/GenBank/DDBJ whole genome shotgun (WGS) entry which is preliminary data.</text>
</comment>
<sequence>MATAFFLCGDALPVFLQERNIFMRETAHNTYRRSSGLPGFLFYFLMNSATFWAGRSVVTFISGFKSFFIFHDLCCVLIDI</sequence>
<dbReference type="EMBL" id="JAQIZT010000010">
    <property type="protein sequence ID" value="KAJ6983255.1"/>
    <property type="molecule type" value="Genomic_DNA"/>
</dbReference>
<feature type="transmembrane region" description="Helical" evidence="1">
    <location>
        <begin position="40"/>
        <end position="61"/>
    </location>
</feature>
<dbReference type="Proteomes" id="UP001164929">
    <property type="component" value="Chromosome 10"/>
</dbReference>
<gene>
    <name evidence="2" type="ORF">NC653_026157</name>
</gene>
<proteinExistence type="predicted"/>
<dbReference type="AlphaFoldDB" id="A0AAD6Q9X6"/>
<protein>
    <submittedName>
        <fullName evidence="2">Uncharacterized protein</fullName>
    </submittedName>
</protein>